<evidence type="ECO:0000313" key="1">
    <source>
        <dbReference type="EMBL" id="VVE56382.1"/>
    </source>
</evidence>
<accession>A0A5E4Z6U2</accession>
<dbReference type="EMBL" id="CABPSA010000013">
    <property type="protein sequence ID" value="VVE56382.1"/>
    <property type="molecule type" value="Genomic_DNA"/>
</dbReference>
<proteinExistence type="predicted"/>
<name>A0A5E4Z6U2_9BURK</name>
<dbReference type="Proteomes" id="UP000343335">
    <property type="component" value="Unassembled WGS sequence"/>
</dbReference>
<gene>
    <name evidence="1" type="ORF">PCO31010_05084</name>
</gene>
<organism evidence="1 2">
    <name type="scientific">Pandoraea commovens</name>
    <dbReference type="NCBI Taxonomy" id="2508289"/>
    <lineage>
        <taxon>Bacteria</taxon>
        <taxon>Pseudomonadati</taxon>
        <taxon>Pseudomonadota</taxon>
        <taxon>Betaproteobacteria</taxon>
        <taxon>Burkholderiales</taxon>
        <taxon>Burkholderiaceae</taxon>
        <taxon>Pandoraea</taxon>
    </lineage>
</organism>
<protein>
    <submittedName>
        <fullName evidence="1">Uncharacterized protein</fullName>
    </submittedName>
</protein>
<dbReference type="AlphaFoldDB" id="A0A5E4Z6U2"/>
<evidence type="ECO:0000313" key="2">
    <source>
        <dbReference type="Proteomes" id="UP000343335"/>
    </source>
</evidence>
<sequence>MYRARCNEKTCISIHPSSKKPNIQTVLANEKAVPIFTGTALFHLLVTC</sequence>
<reference evidence="1 2" key="1">
    <citation type="submission" date="2019-08" db="EMBL/GenBank/DDBJ databases">
        <authorList>
            <person name="Peeters C."/>
        </authorList>
    </citation>
    <scope>NUCLEOTIDE SEQUENCE [LARGE SCALE GENOMIC DNA]</scope>
    <source>
        <strain evidence="1 2">LMG 31010</strain>
    </source>
</reference>